<name>A0A6G0Y867_APHCR</name>
<reference evidence="1 2" key="1">
    <citation type="submission" date="2019-08" db="EMBL/GenBank/DDBJ databases">
        <title>Whole genome of Aphis craccivora.</title>
        <authorList>
            <person name="Voronova N.V."/>
            <person name="Shulinski R.S."/>
            <person name="Bandarenka Y.V."/>
            <person name="Zhorov D.G."/>
            <person name="Warner D."/>
        </authorList>
    </citation>
    <scope>NUCLEOTIDE SEQUENCE [LARGE SCALE GENOMIC DNA]</scope>
    <source>
        <strain evidence="1">180601</strain>
        <tissue evidence="1">Whole Body</tissue>
    </source>
</reference>
<proteinExistence type="predicted"/>
<evidence type="ECO:0000313" key="2">
    <source>
        <dbReference type="Proteomes" id="UP000478052"/>
    </source>
</evidence>
<keyword evidence="2" id="KW-1185">Reference proteome</keyword>
<gene>
    <name evidence="1" type="ORF">FWK35_00030106</name>
</gene>
<accession>A0A6G0Y867</accession>
<sequence>MSHVDALSRVIPTSPTEEVLSVNVELTERLEVLVTMSVFDRVRFMQQADSASRKLIESLIHSGSHEKQHKRPTELFEVHDGILYRKYTGCFFVINPKGHEERHSDWSP</sequence>
<protein>
    <submittedName>
        <fullName evidence="1">Uncharacterized protein</fullName>
    </submittedName>
</protein>
<dbReference type="AlphaFoldDB" id="A0A6G0Y867"/>
<dbReference type="OrthoDB" id="115435at2759"/>
<comment type="caution">
    <text evidence="1">The sequence shown here is derived from an EMBL/GenBank/DDBJ whole genome shotgun (WGS) entry which is preliminary data.</text>
</comment>
<dbReference type="Proteomes" id="UP000478052">
    <property type="component" value="Unassembled WGS sequence"/>
</dbReference>
<organism evidence="1 2">
    <name type="scientific">Aphis craccivora</name>
    <name type="common">Cowpea aphid</name>
    <dbReference type="NCBI Taxonomy" id="307492"/>
    <lineage>
        <taxon>Eukaryota</taxon>
        <taxon>Metazoa</taxon>
        <taxon>Ecdysozoa</taxon>
        <taxon>Arthropoda</taxon>
        <taxon>Hexapoda</taxon>
        <taxon>Insecta</taxon>
        <taxon>Pterygota</taxon>
        <taxon>Neoptera</taxon>
        <taxon>Paraneoptera</taxon>
        <taxon>Hemiptera</taxon>
        <taxon>Sternorrhyncha</taxon>
        <taxon>Aphidomorpha</taxon>
        <taxon>Aphidoidea</taxon>
        <taxon>Aphididae</taxon>
        <taxon>Aphidini</taxon>
        <taxon>Aphis</taxon>
        <taxon>Aphis</taxon>
    </lineage>
</organism>
<dbReference type="EMBL" id="VUJU01005590">
    <property type="protein sequence ID" value="KAF0750799.1"/>
    <property type="molecule type" value="Genomic_DNA"/>
</dbReference>
<evidence type="ECO:0000313" key="1">
    <source>
        <dbReference type="EMBL" id="KAF0750799.1"/>
    </source>
</evidence>